<name>A0A0M0JZF0_9EUKA</name>
<evidence type="ECO:0000313" key="2">
    <source>
        <dbReference type="Proteomes" id="UP000037460"/>
    </source>
</evidence>
<dbReference type="Proteomes" id="UP000037460">
    <property type="component" value="Unassembled WGS sequence"/>
</dbReference>
<accession>A0A0M0JZF0</accession>
<comment type="caution">
    <text evidence="1">The sequence shown here is derived from an EMBL/GenBank/DDBJ whole genome shotgun (WGS) entry which is preliminary data.</text>
</comment>
<protein>
    <submittedName>
        <fullName evidence="1">Uncharacterized protein</fullName>
    </submittedName>
</protein>
<keyword evidence="2" id="KW-1185">Reference proteome</keyword>
<gene>
    <name evidence="1" type="ORF">Ctob_004683</name>
</gene>
<dbReference type="AlphaFoldDB" id="A0A0M0JZF0"/>
<organism evidence="1 2">
    <name type="scientific">Chrysochromulina tobinii</name>
    <dbReference type="NCBI Taxonomy" id="1460289"/>
    <lineage>
        <taxon>Eukaryota</taxon>
        <taxon>Haptista</taxon>
        <taxon>Haptophyta</taxon>
        <taxon>Prymnesiophyceae</taxon>
        <taxon>Prymnesiales</taxon>
        <taxon>Chrysochromulinaceae</taxon>
        <taxon>Chrysochromulina</taxon>
    </lineage>
</organism>
<proteinExistence type="predicted"/>
<sequence>MLEVQALERCLTMANLEGQIEEAEEAQDLPRLIMAYEALLELQPPDSPDLREDMAARRALQQLLLESARRELEACRSEDGCALESTRVPSEMAAEFVRGELKRAQRVGEESRKALAMRALDDVRKIRNSIVRLLQLSEDQAKEDADRAKGEQAYLRLVEGQPGWLAGWQLGEATRRRNDARLLRKSVEADLNRLELQLLQGDPSLAFVRDVLRSTRNEWICSRSDSLWLQEQFDSGALPRDPELLRTLLAQARHDPELVMRLVTQAKDSSGHDIYTRKKNDNSKFSAF</sequence>
<evidence type="ECO:0000313" key="1">
    <source>
        <dbReference type="EMBL" id="KOO32016.1"/>
    </source>
</evidence>
<dbReference type="EMBL" id="JWZX01001868">
    <property type="protein sequence ID" value="KOO32016.1"/>
    <property type="molecule type" value="Genomic_DNA"/>
</dbReference>
<reference evidence="2" key="1">
    <citation type="journal article" date="2015" name="PLoS Genet.">
        <title>Genome Sequence and Transcriptome Analyses of Chrysochromulina tobin: Metabolic Tools for Enhanced Algal Fitness in the Prominent Order Prymnesiales (Haptophyceae).</title>
        <authorList>
            <person name="Hovde B.T."/>
            <person name="Deodato C.R."/>
            <person name="Hunsperger H.M."/>
            <person name="Ryken S.A."/>
            <person name="Yost W."/>
            <person name="Jha R.K."/>
            <person name="Patterson J."/>
            <person name="Monnat R.J. Jr."/>
            <person name="Barlow S.B."/>
            <person name="Starkenburg S.R."/>
            <person name="Cattolico R.A."/>
        </authorList>
    </citation>
    <scope>NUCLEOTIDE SEQUENCE</scope>
    <source>
        <strain evidence="2">CCMP291</strain>
    </source>
</reference>